<dbReference type="Pfam" id="PF02472">
    <property type="entry name" value="ExbD"/>
    <property type="match status" value="1"/>
</dbReference>
<keyword evidence="3" id="KW-1003">Cell membrane</keyword>
<evidence type="ECO:0000256" key="9">
    <source>
        <dbReference type="SAM" id="Phobius"/>
    </source>
</evidence>
<dbReference type="GO" id="GO:0005886">
    <property type="term" value="C:plasma membrane"/>
    <property type="evidence" value="ECO:0007669"/>
    <property type="project" value="UniProtKB-SubCell"/>
</dbReference>
<dbReference type="GO" id="GO:0022857">
    <property type="term" value="F:transmembrane transporter activity"/>
    <property type="evidence" value="ECO:0007669"/>
    <property type="project" value="InterPro"/>
</dbReference>
<feature type="compositionally biased region" description="Low complexity" evidence="8">
    <location>
        <begin position="160"/>
        <end position="187"/>
    </location>
</feature>
<accession>A0A7C3KJP4</accession>
<evidence type="ECO:0000256" key="4">
    <source>
        <dbReference type="ARBA" id="ARBA00022692"/>
    </source>
</evidence>
<name>A0A7C3KJP4_9CYAN</name>
<proteinExistence type="inferred from homology"/>
<keyword evidence="6 9" id="KW-0472">Membrane</keyword>
<comment type="similarity">
    <text evidence="2 7">Belongs to the ExbD/TolR family.</text>
</comment>
<evidence type="ECO:0000256" key="3">
    <source>
        <dbReference type="ARBA" id="ARBA00022475"/>
    </source>
</evidence>
<evidence type="ECO:0000256" key="8">
    <source>
        <dbReference type="SAM" id="MobiDB-lite"/>
    </source>
</evidence>
<dbReference type="Gene3D" id="3.30.420.270">
    <property type="match status" value="1"/>
</dbReference>
<evidence type="ECO:0000256" key="5">
    <source>
        <dbReference type="ARBA" id="ARBA00022989"/>
    </source>
</evidence>
<evidence type="ECO:0000256" key="6">
    <source>
        <dbReference type="ARBA" id="ARBA00023136"/>
    </source>
</evidence>
<keyword evidence="4 7" id="KW-0812">Transmembrane</keyword>
<evidence type="ECO:0000256" key="1">
    <source>
        <dbReference type="ARBA" id="ARBA00004162"/>
    </source>
</evidence>
<feature type="transmembrane region" description="Helical" evidence="9">
    <location>
        <begin position="20"/>
        <end position="39"/>
    </location>
</feature>
<comment type="caution">
    <text evidence="10">The sequence shown here is derived from an EMBL/GenBank/DDBJ whole genome shotgun (WGS) entry which is preliminary data.</text>
</comment>
<sequence>MQRDRAEHGKIPEINLIPMLNVMMGILAFFVMIAASLSFEKGVDISLTGGDDPAQQATNEVLPDPLIVDLKPPDQILVNGKAANRDQVLADIKTYLQANPKGAALLRADRAIEYETVINLLGDMQVVGGDRVSLALEDAGGGAANQPATGQAATQPDVSTTQQAAPTTQPDAANDPSTSLPPQQTPTDETPVEIPSPGVEIEDRGEDYDS</sequence>
<evidence type="ECO:0008006" key="11">
    <source>
        <dbReference type="Google" id="ProtNLM"/>
    </source>
</evidence>
<dbReference type="EMBL" id="DSRU01000415">
    <property type="protein sequence ID" value="HFN01509.1"/>
    <property type="molecule type" value="Genomic_DNA"/>
</dbReference>
<gene>
    <name evidence="10" type="ORF">ENR64_27935</name>
</gene>
<keyword evidence="5 9" id="KW-1133">Transmembrane helix</keyword>
<dbReference type="GO" id="GO:0015031">
    <property type="term" value="P:protein transport"/>
    <property type="evidence" value="ECO:0007669"/>
    <property type="project" value="UniProtKB-KW"/>
</dbReference>
<protein>
    <recommendedName>
        <fullName evidence="11">Biopolymer transporter ExbD</fullName>
    </recommendedName>
</protein>
<reference evidence="10" key="1">
    <citation type="journal article" date="2020" name="mSystems">
        <title>Genome- and Community-Level Interaction Insights into Carbon Utilization and Element Cycling Functions of Hydrothermarchaeota in Hydrothermal Sediment.</title>
        <authorList>
            <person name="Zhou Z."/>
            <person name="Liu Y."/>
            <person name="Xu W."/>
            <person name="Pan J."/>
            <person name="Luo Z.H."/>
            <person name="Li M."/>
        </authorList>
    </citation>
    <scope>NUCLEOTIDE SEQUENCE [LARGE SCALE GENOMIC DNA]</scope>
    <source>
        <strain evidence="10">SpSt-418</strain>
    </source>
</reference>
<feature type="region of interest" description="Disordered" evidence="8">
    <location>
        <begin position="140"/>
        <end position="210"/>
    </location>
</feature>
<keyword evidence="7" id="KW-0653">Protein transport</keyword>
<dbReference type="PANTHER" id="PTHR30558">
    <property type="entry name" value="EXBD MEMBRANE COMPONENT OF PMF-DRIVEN MACROMOLECULE IMPORT SYSTEM"/>
    <property type="match status" value="1"/>
</dbReference>
<dbReference type="InterPro" id="IPR003400">
    <property type="entry name" value="ExbD"/>
</dbReference>
<evidence type="ECO:0000256" key="2">
    <source>
        <dbReference type="ARBA" id="ARBA00005811"/>
    </source>
</evidence>
<evidence type="ECO:0000256" key="7">
    <source>
        <dbReference type="RuleBase" id="RU003879"/>
    </source>
</evidence>
<dbReference type="PANTHER" id="PTHR30558:SF3">
    <property type="entry name" value="BIOPOLYMER TRANSPORT PROTEIN EXBD-RELATED"/>
    <property type="match status" value="1"/>
</dbReference>
<evidence type="ECO:0000313" key="10">
    <source>
        <dbReference type="EMBL" id="HFN01509.1"/>
    </source>
</evidence>
<keyword evidence="7" id="KW-0813">Transport</keyword>
<dbReference type="AlphaFoldDB" id="A0A7C3KJP4"/>
<comment type="subcellular location">
    <subcellularLocation>
        <location evidence="1">Cell membrane</location>
        <topology evidence="1">Single-pass membrane protein</topology>
    </subcellularLocation>
    <subcellularLocation>
        <location evidence="7">Cell membrane</location>
        <topology evidence="7">Single-pass type II membrane protein</topology>
    </subcellularLocation>
</comment>
<feature type="compositionally biased region" description="Polar residues" evidence="8">
    <location>
        <begin position="146"/>
        <end position="159"/>
    </location>
</feature>
<organism evidence="10">
    <name type="scientific">Oscillatoriales cyanobacterium SpSt-418</name>
    <dbReference type="NCBI Taxonomy" id="2282169"/>
    <lineage>
        <taxon>Bacteria</taxon>
        <taxon>Bacillati</taxon>
        <taxon>Cyanobacteriota</taxon>
        <taxon>Cyanophyceae</taxon>
        <taxon>Oscillatoriophycideae</taxon>
        <taxon>Oscillatoriales</taxon>
    </lineage>
</organism>